<dbReference type="InParanoid" id="A0A165YYZ8"/>
<name>A0A165YYZ8_EXIGL</name>
<protein>
    <submittedName>
        <fullName evidence="2">Uncharacterized protein</fullName>
    </submittedName>
</protein>
<organism evidence="2 3">
    <name type="scientific">Exidia glandulosa HHB12029</name>
    <dbReference type="NCBI Taxonomy" id="1314781"/>
    <lineage>
        <taxon>Eukaryota</taxon>
        <taxon>Fungi</taxon>
        <taxon>Dikarya</taxon>
        <taxon>Basidiomycota</taxon>
        <taxon>Agaricomycotina</taxon>
        <taxon>Agaricomycetes</taxon>
        <taxon>Auriculariales</taxon>
        <taxon>Exidiaceae</taxon>
        <taxon>Exidia</taxon>
    </lineage>
</organism>
<evidence type="ECO:0000256" key="1">
    <source>
        <dbReference type="SAM" id="MobiDB-lite"/>
    </source>
</evidence>
<feature type="non-terminal residue" evidence="2">
    <location>
        <position position="162"/>
    </location>
</feature>
<accession>A0A165YYZ8</accession>
<evidence type="ECO:0000313" key="2">
    <source>
        <dbReference type="EMBL" id="KZV77949.1"/>
    </source>
</evidence>
<dbReference type="EMBL" id="KV427312">
    <property type="protein sequence ID" value="KZV77949.1"/>
    <property type="molecule type" value="Genomic_DNA"/>
</dbReference>
<feature type="compositionally biased region" description="Acidic residues" evidence="1">
    <location>
        <begin position="56"/>
        <end position="71"/>
    </location>
</feature>
<evidence type="ECO:0000313" key="3">
    <source>
        <dbReference type="Proteomes" id="UP000077266"/>
    </source>
</evidence>
<reference evidence="2 3" key="1">
    <citation type="journal article" date="2016" name="Mol. Biol. Evol.">
        <title>Comparative Genomics of Early-Diverging Mushroom-Forming Fungi Provides Insights into the Origins of Lignocellulose Decay Capabilities.</title>
        <authorList>
            <person name="Nagy L.G."/>
            <person name="Riley R."/>
            <person name="Tritt A."/>
            <person name="Adam C."/>
            <person name="Daum C."/>
            <person name="Floudas D."/>
            <person name="Sun H."/>
            <person name="Yadav J.S."/>
            <person name="Pangilinan J."/>
            <person name="Larsson K.H."/>
            <person name="Matsuura K."/>
            <person name="Barry K."/>
            <person name="Labutti K."/>
            <person name="Kuo R."/>
            <person name="Ohm R.A."/>
            <person name="Bhattacharya S.S."/>
            <person name="Shirouzu T."/>
            <person name="Yoshinaga Y."/>
            <person name="Martin F.M."/>
            <person name="Grigoriev I.V."/>
            <person name="Hibbett D.S."/>
        </authorList>
    </citation>
    <scope>NUCLEOTIDE SEQUENCE [LARGE SCALE GENOMIC DNA]</scope>
    <source>
        <strain evidence="2 3">HHB12029</strain>
    </source>
</reference>
<dbReference type="Proteomes" id="UP000077266">
    <property type="component" value="Unassembled WGS sequence"/>
</dbReference>
<sequence length="162" mass="17543">MARRHYESKVHRLTGDELDNKVGFTLAIRASTRLQADMNEIPALVVLSQRVNNPDFEFEEEDDGDDGDATTDSDPAVWPEDRKGKGKERRRDSGEFSFDEVERTSTPVPEPSKPNARLASSALTPKAARVAPANPSRGAVPIEFSVKSWSSNGSAQGGSGSG</sequence>
<dbReference type="AlphaFoldDB" id="A0A165YYZ8"/>
<keyword evidence="3" id="KW-1185">Reference proteome</keyword>
<feature type="compositionally biased region" description="Basic and acidic residues" evidence="1">
    <location>
        <begin position="79"/>
        <end position="94"/>
    </location>
</feature>
<feature type="region of interest" description="Disordered" evidence="1">
    <location>
        <begin position="49"/>
        <end position="137"/>
    </location>
</feature>
<proteinExistence type="predicted"/>
<gene>
    <name evidence="2" type="ORF">EXIGLDRAFT_784528</name>
</gene>